<reference evidence="7 8" key="1">
    <citation type="journal article" date="2011" name="Science">
        <title>The Selaginella genome identifies genetic changes associated with the evolution of vascular plants.</title>
        <authorList>
            <person name="Banks J.A."/>
            <person name="Nishiyama T."/>
            <person name="Hasebe M."/>
            <person name="Bowman J.L."/>
            <person name="Gribskov M."/>
            <person name="dePamphilis C."/>
            <person name="Albert V.A."/>
            <person name="Aono N."/>
            <person name="Aoyama T."/>
            <person name="Ambrose B.A."/>
            <person name="Ashton N.W."/>
            <person name="Axtell M.J."/>
            <person name="Barker E."/>
            <person name="Barker M.S."/>
            <person name="Bennetzen J.L."/>
            <person name="Bonawitz N.D."/>
            <person name="Chapple C."/>
            <person name="Cheng C."/>
            <person name="Correa L.G."/>
            <person name="Dacre M."/>
            <person name="DeBarry J."/>
            <person name="Dreyer I."/>
            <person name="Elias M."/>
            <person name="Engstrom E.M."/>
            <person name="Estelle M."/>
            <person name="Feng L."/>
            <person name="Finet C."/>
            <person name="Floyd S.K."/>
            <person name="Frommer W.B."/>
            <person name="Fujita T."/>
            <person name="Gramzow L."/>
            <person name="Gutensohn M."/>
            <person name="Harholt J."/>
            <person name="Hattori M."/>
            <person name="Heyl A."/>
            <person name="Hirai T."/>
            <person name="Hiwatashi Y."/>
            <person name="Ishikawa M."/>
            <person name="Iwata M."/>
            <person name="Karol K.G."/>
            <person name="Koehler B."/>
            <person name="Kolukisaoglu U."/>
            <person name="Kubo M."/>
            <person name="Kurata T."/>
            <person name="Lalonde S."/>
            <person name="Li K."/>
            <person name="Li Y."/>
            <person name="Litt A."/>
            <person name="Lyons E."/>
            <person name="Manning G."/>
            <person name="Maruyama T."/>
            <person name="Michael T.P."/>
            <person name="Mikami K."/>
            <person name="Miyazaki S."/>
            <person name="Morinaga S."/>
            <person name="Murata T."/>
            <person name="Mueller-Roeber B."/>
            <person name="Nelson D.R."/>
            <person name="Obara M."/>
            <person name="Oguri Y."/>
            <person name="Olmstead R.G."/>
            <person name="Onodera N."/>
            <person name="Petersen B.L."/>
            <person name="Pils B."/>
            <person name="Prigge M."/>
            <person name="Rensing S.A."/>
            <person name="Riano-Pachon D.M."/>
            <person name="Roberts A.W."/>
            <person name="Sato Y."/>
            <person name="Scheller H.V."/>
            <person name="Schulz B."/>
            <person name="Schulz C."/>
            <person name="Shakirov E.V."/>
            <person name="Shibagaki N."/>
            <person name="Shinohara N."/>
            <person name="Shippen D.E."/>
            <person name="Soerensen I."/>
            <person name="Sotooka R."/>
            <person name="Sugimoto N."/>
            <person name="Sugita M."/>
            <person name="Sumikawa N."/>
            <person name="Tanurdzic M."/>
            <person name="Theissen G."/>
            <person name="Ulvskov P."/>
            <person name="Wakazuki S."/>
            <person name="Weng J.K."/>
            <person name="Willats W.W."/>
            <person name="Wipf D."/>
            <person name="Wolf P.G."/>
            <person name="Yang L."/>
            <person name="Zimmer A.D."/>
            <person name="Zhu Q."/>
            <person name="Mitros T."/>
            <person name="Hellsten U."/>
            <person name="Loque D."/>
            <person name="Otillar R."/>
            <person name="Salamov A."/>
            <person name="Schmutz J."/>
            <person name="Shapiro H."/>
            <person name="Lindquist E."/>
            <person name="Lucas S."/>
            <person name="Rokhsar D."/>
            <person name="Grigoriev I.V."/>
        </authorList>
    </citation>
    <scope>NUCLEOTIDE SEQUENCE [LARGE SCALE GENOMIC DNA]</scope>
</reference>
<dbReference type="Gene3D" id="1.10.630.10">
    <property type="entry name" value="Cytochrome P450"/>
    <property type="match status" value="1"/>
</dbReference>
<evidence type="ECO:0000313" key="7">
    <source>
        <dbReference type="EMBL" id="EFJ16227.1"/>
    </source>
</evidence>
<keyword evidence="6" id="KW-0732">Signal</keyword>
<keyword evidence="3" id="KW-0560">Oxidoreductase</keyword>
<organism evidence="8">
    <name type="scientific">Selaginella moellendorffii</name>
    <name type="common">Spikemoss</name>
    <dbReference type="NCBI Taxonomy" id="88036"/>
    <lineage>
        <taxon>Eukaryota</taxon>
        <taxon>Viridiplantae</taxon>
        <taxon>Streptophyta</taxon>
        <taxon>Embryophyta</taxon>
        <taxon>Tracheophyta</taxon>
        <taxon>Lycopodiopsida</taxon>
        <taxon>Selaginellales</taxon>
        <taxon>Selaginellaceae</taxon>
        <taxon>Selaginella</taxon>
    </lineage>
</organism>
<evidence type="ECO:0008006" key="9">
    <source>
        <dbReference type="Google" id="ProtNLM"/>
    </source>
</evidence>
<evidence type="ECO:0000256" key="1">
    <source>
        <dbReference type="ARBA" id="ARBA00010617"/>
    </source>
</evidence>
<gene>
    <name evidence="7" type="ORF">SELMODRAFT_116579</name>
</gene>
<dbReference type="Gramene" id="EFJ16227">
    <property type="protein sequence ID" value="EFJ16227"/>
    <property type="gene ID" value="SELMODRAFT_116579"/>
</dbReference>
<dbReference type="InParanoid" id="D8SGM7"/>
<dbReference type="GO" id="GO:0005506">
    <property type="term" value="F:iron ion binding"/>
    <property type="evidence" value="ECO:0007669"/>
    <property type="project" value="InterPro"/>
</dbReference>
<dbReference type="InterPro" id="IPR002401">
    <property type="entry name" value="Cyt_P450_E_grp-I"/>
</dbReference>
<dbReference type="KEGG" id="smo:SELMODRAFT_116579"/>
<dbReference type="CDD" id="cd11064">
    <property type="entry name" value="CYP86A"/>
    <property type="match status" value="1"/>
</dbReference>
<feature type="signal peptide" evidence="6">
    <location>
        <begin position="1"/>
        <end position="22"/>
    </location>
</feature>
<dbReference type="eggNOG" id="KOG0157">
    <property type="taxonomic scope" value="Eukaryota"/>
</dbReference>
<evidence type="ECO:0000256" key="3">
    <source>
        <dbReference type="ARBA" id="ARBA00023002"/>
    </source>
</evidence>
<evidence type="ECO:0000256" key="2">
    <source>
        <dbReference type="ARBA" id="ARBA00022723"/>
    </source>
</evidence>
<dbReference type="Pfam" id="PF00067">
    <property type="entry name" value="p450"/>
    <property type="match status" value="1"/>
</dbReference>
<dbReference type="InterPro" id="IPR036396">
    <property type="entry name" value="Cyt_P450_sf"/>
</dbReference>
<dbReference type="STRING" id="88036.D8SGM7"/>
<comment type="cofactor">
    <cofactor evidence="5">
        <name>heme</name>
        <dbReference type="ChEBI" id="CHEBI:30413"/>
    </cofactor>
</comment>
<dbReference type="GO" id="GO:0004497">
    <property type="term" value="F:monooxygenase activity"/>
    <property type="evidence" value="ECO:0007669"/>
    <property type="project" value="InterPro"/>
</dbReference>
<comment type="similarity">
    <text evidence="1">Belongs to the cytochrome P450 family.</text>
</comment>
<evidence type="ECO:0000256" key="5">
    <source>
        <dbReference type="PIRSR" id="PIRSR602401-1"/>
    </source>
</evidence>
<proteinExistence type="inferred from homology"/>
<keyword evidence="8" id="KW-1185">Reference proteome</keyword>
<evidence type="ECO:0000256" key="4">
    <source>
        <dbReference type="ARBA" id="ARBA00023004"/>
    </source>
</evidence>
<dbReference type="Proteomes" id="UP000001514">
    <property type="component" value="Unassembled WGS sequence"/>
</dbReference>
<protein>
    <recommendedName>
        <fullName evidence="9">Cytochrome P450</fullName>
    </recommendedName>
</protein>
<dbReference type="SUPFAM" id="SSF48264">
    <property type="entry name" value="Cytochrome P450"/>
    <property type="match status" value="1"/>
</dbReference>
<feature type="chain" id="PRO_5003122696" description="Cytochrome P450" evidence="6">
    <location>
        <begin position="23"/>
        <end position="538"/>
    </location>
</feature>
<dbReference type="InterPro" id="IPR001128">
    <property type="entry name" value="Cyt_P450"/>
</dbReference>
<evidence type="ECO:0000313" key="8">
    <source>
        <dbReference type="Proteomes" id="UP000001514"/>
    </source>
</evidence>
<evidence type="ECO:0000256" key="6">
    <source>
        <dbReference type="SAM" id="SignalP"/>
    </source>
</evidence>
<dbReference type="HOGENOM" id="CLU_001570_27_2_1"/>
<keyword evidence="5" id="KW-0349">Heme</keyword>
<dbReference type="AlphaFoldDB" id="D8SGM7"/>
<dbReference type="GO" id="GO:0016705">
    <property type="term" value="F:oxidoreductase activity, acting on paired donors, with incorporation or reduction of molecular oxygen"/>
    <property type="evidence" value="ECO:0007669"/>
    <property type="project" value="InterPro"/>
</dbReference>
<dbReference type="PRINTS" id="PR00463">
    <property type="entry name" value="EP450I"/>
</dbReference>
<dbReference type="PRINTS" id="PR00385">
    <property type="entry name" value="P450"/>
</dbReference>
<feature type="binding site" description="axial binding residue" evidence="5">
    <location>
        <position position="483"/>
    </location>
    <ligand>
        <name>heme</name>
        <dbReference type="ChEBI" id="CHEBI:30413"/>
    </ligand>
    <ligandPart>
        <name>Fe</name>
        <dbReference type="ChEBI" id="CHEBI:18248"/>
    </ligandPart>
</feature>
<dbReference type="EMBL" id="GL377619">
    <property type="protein sequence ID" value="EFJ16227.1"/>
    <property type="molecule type" value="Genomic_DNA"/>
</dbReference>
<keyword evidence="2 5" id="KW-0479">Metal-binding</keyword>
<dbReference type="GO" id="GO:0020037">
    <property type="term" value="F:heme binding"/>
    <property type="evidence" value="ECO:0007669"/>
    <property type="project" value="InterPro"/>
</dbReference>
<sequence>MGVGALILLGLLAFVLWCGIQCIRQIGTPGFKTWPLIGVTLEVAANYHRLYDWLSWNFQVKETMTMSATMPGRSFLFTVDPANVEHILKTNFANYPKGEDFQEIFQPLLGNGIFNSNGEAWRFQRKTASFEFASRVLRDVSCRVFKDHALKLARIVHGSQESEGSLEMQARIKSSSFLLRSSRKFIQDLFMRMTLDTICYLGFGLHLGVLAPNLPRNDFATAFDACNAIISYRCADPFWKLKRFLRIGLERNLRRHLQVVDDFTHSIIQQRRLQLQDHHARIFIRFLRLSLQSKQDLLSRFMLLDESFSDDHLRDVILNFVIAGRDTTASTLSYFTYMIASHPDCATKIYQELHEFEEFQLSDNSHRPSSFEDKIHGFTQLLTYESLAKLVYLHAALMETLRLFPAVPLNFKLAVTDDVLPSGAVVKRGSTVSYVPYCMARVESIWGSDASQFRPERWRRDGAWDFSVSPFKFTAFQAGPRICLGKDSAFLQMKITAALLCRFFEFQLVPGQILTYRVMATISLVNGVKVTTSNCTSE</sequence>
<dbReference type="PANTHER" id="PTHR24296">
    <property type="entry name" value="CYTOCHROME P450"/>
    <property type="match status" value="1"/>
</dbReference>
<name>D8SGM7_SELML</name>
<keyword evidence="4 5" id="KW-0408">Iron</keyword>
<accession>D8SGM7</accession>